<name>A0ACC2PSF0_9HYME</name>
<organism evidence="1 2">
    <name type="scientific">Eretmocerus hayati</name>
    <dbReference type="NCBI Taxonomy" id="131215"/>
    <lineage>
        <taxon>Eukaryota</taxon>
        <taxon>Metazoa</taxon>
        <taxon>Ecdysozoa</taxon>
        <taxon>Arthropoda</taxon>
        <taxon>Hexapoda</taxon>
        <taxon>Insecta</taxon>
        <taxon>Pterygota</taxon>
        <taxon>Neoptera</taxon>
        <taxon>Endopterygota</taxon>
        <taxon>Hymenoptera</taxon>
        <taxon>Apocrita</taxon>
        <taxon>Proctotrupomorpha</taxon>
        <taxon>Chalcidoidea</taxon>
        <taxon>Aphelinidae</taxon>
        <taxon>Aphelininae</taxon>
        <taxon>Eretmocerus</taxon>
    </lineage>
</organism>
<sequence>MTIPAHEQLCRTNGEEEPSPSLSRSGEDNLSNSDGPLLSNSKKQRDKHQPLSARVQMHTSAMLLHRDNWQKNCASSKDYTSSNDEKQKNQFLWMLTLILSFIGFCNLILNLTILVVLRVGQGMESLEIIPEQDLIKFYGSTDLDKVCLHKGICEGFGDEPVELMGDAAGVNIRVANHLHGMTFSNFQVLENGTSVSQVESFEIKDPRSGSPIFSTDFPNFSLPQGVKKIEVNSTQTHRVVAPKTDDLIIKSGESISMQGAEGLSLDSKDILWTAKADITLRSRKDDIIIDANDSINFPKVPIAPTFLAGQSNEAQIQYKVCICMPDGKIFLVPANSTNTPANCAKLSRSMVTDPCAQ</sequence>
<evidence type="ECO:0000313" key="2">
    <source>
        <dbReference type="Proteomes" id="UP001239111"/>
    </source>
</evidence>
<keyword evidence="2" id="KW-1185">Reference proteome</keyword>
<protein>
    <submittedName>
        <fullName evidence="1">Uncharacterized protein</fullName>
    </submittedName>
</protein>
<gene>
    <name evidence="1" type="ORF">QAD02_022324</name>
</gene>
<dbReference type="Proteomes" id="UP001239111">
    <property type="component" value="Chromosome 1"/>
</dbReference>
<reference evidence="1" key="1">
    <citation type="submission" date="2023-04" db="EMBL/GenBank/DDBJ databases">
        <title>A chromosome-level genome assembly of the parasitoid wasp Eretmocerus hayati.</title>
        <authorList>
            <person name="Zhong Y."/>
            <person name="Liu S."/>
            <person name="Liu Y."/>
        </authorList>
    </citation>
    <scope>NUCLEOTIDE SEQUENCE</scope>
    <source>
        <strain evidence="1">ZJU_SS_LIU_2023</strain>
    </source>
</reference>
<comment type="caution">
    <text evidence="1">The sequence shown here is derived from an EMBL/GenBank/DDBJ whole genome shotgun (WGS) entry which is preliminary data.</text>
</comment>
<proteinExistence type="predicted"/>
<dbReference type="EMBL" id="CM056741">
    <property type="protein sequence ID" value="KAJ8686530.1"/>
    <property type="molecule type" value="Genomic_DNA"/>
</dbReference>
<accession>A0ACC2PSF0</accession>
<evidence type="ECO:0000313" key="1">
    <source>
        <dbReference type="EMBL" id="KAJ8686530.1"/>
    </source>
</evidence>